<accession>A0ABY5HI28</accession>
<dbReference type="InterPro" id="IPR000671">
    <property type="entry name" value="Peptidase_A31"/>
</dbReference>
<evidence type="ECO:0000256" key="3">
    <source>
        <dbReference type="ARBA" id="ARBA00022750"/>
    </source>
</evidence>
<dbReference type="NCBIfam" id="TIGR00072">
    <property type="entry name" value="hydrog_prot"/>
    <property type="match status" value="1"/>
</dbReference>
<dbReference type="EMBL" id="CP073347">
    <property type="protein sequence ID" value="UTW11624.1"/>
    <property type="molecule type" value="Genomic_DNA"/>
</dbReference>
<gene>
    <name evidence="5" type="ORF">KDW95_20615</name>
</gene>
<dbReference type="Proteomes" id="UP001058461">
    <property type="component" value="Chromosome"/>
</dbReference>
<organism evidence="5 6">
    <name type="scientific">Marinobacterium rhizophilum</name>
    <dbReference type="NCBI Taxonomy" id="420402"/>
    <lineage>
        <taxon>Bacteria</taxon>
        <taxon>Pseudomonadati</taxon>
        <taxon>Pseudomonadota</taxon>
        <taxon>Gammaproteobacteria</taxon>
        <taxon>Oceanospirillales</taxon>
        <taxon>Oceanospirillaceae</taxon>
        <taxon>Marinobacterium</taxon>
    </lineage>
</organism>
<dbReference type="PANTHER" id="PTHR30302">
    <property type="entry name" value="HYDROGENASE 1 MATURATION PROTEASE"/>
    <property type="match status" value="1"/>
</dbReference>
<dbReference type="Pfam" id="PF01750">
    <property type="entry name" value="HycI"/>
    <property type="match status" value="1"/>
</dbReference>
<keyword evidence="6" id="KW-1185">Reference proteome</keyword>
<sequence>MADIILLALGHPERTDDGFGERLLRYFETRYRLPADIRCLYAGHLPLAHYERIAGCAWLVLLDTLHSDTPGHSVVVADPLPALDTEPAIAVHQMGAVQLLQLLEVLGDQPARISLVGAPFASLAWGNGLSRALEARLPQACQALVDLLRSGGVKLLRQQSHEGTSPDKGTTCMN</sequence>
<protein>
    <submittedName>
        <fullName evidence="5">Hydrogenase maturation protease</fullName>
    </submittedName>
</protein>
<comment type="similarity">
    <text evidence="1">Belongs to the peptidase A31 family.</text>
</comment>
<evidence type="ECO:0000256" key="4">
    <source>
        <dbReference type="ARBA" id="ARBA00022801"/>
    </source>
</evidence>
<keyword evidence="4" id="KW-0378">Hydrolase</keyword>
<proteinExistence type="inferred from homology"/>
<evidence type="ECO:0000256" key="1">
    <source>
        <dbReference type="ARBA" id="ARBA00006814"/>
    </source>
</evidence>
<evidence type="ECO:0000313" key="5">
    <source>
        <dbReference type="EMBL" id="UTW11624.1"/>
    </source>
</evidence>
<dbReference type="GO" id="GO:0006508">
    <property type="term" value="P:proteolysis"/>
    <property type="evidence" value="ECO:0007669"/>
    <property type="project" value="UniProtKB-KW"/>
</dbReference>
<keyword evidence="2 5" id="KW-0645">Protease</keyword>
<evidence type="ECO:0000313" key="6">
    <source>
        <dbReference type="Proteomes" id="UP001058461"/>
    </source>
</evidence>
<dbReference type="CDD" id="cd00518">
    <property type="entry name" value="H2MP"/>
    <property type="match status" value="1"/>
</dbReference>
<dbReference type="PANTHER" id="PTHR30302:SF1">
    <property type="entry name" value="HYDROGENASE 2 MATURATION PROTEASE"/>
    <property type="match status" value="1"/>
</dbReference>
<dbReference type="GO" id="GO:0008233">
    <property type="term" value="F:peptidase activity"/>
    <property type="evidence" value="ECO:0007669"/>
    <property type="project" value="UniProtKB-KW"/>
</dbReference>
<dbReference type="SUPFAM" id="SSF53163">
    <property type="entry name" value="HybD-like"/>
    <property type="match status" value="1"/>
</dbReference>
<evidence type="ECO:0000256" key="2">
    <source>
        <dbReference type="ARBA" id="ARBA00022670"/>
    </source>
</evidence>
<name>A0ABY5HI28_9GAMM</name>
<reference evidence="5" key="1">
    <citation type="submission" date="2021-04" db="EMBL/GenBank/DDBJ databases">
        <title>Oceanospirillales bacteria with DddD are important DMSP degraders in coastal seawater.</title>
        <authorList>
            <person name="Liu J."/>
        </authorList>
    </citation>
    <scope>NUCLEOTIDE SEQUENCE</scope>
    <source>
        <strain evidence="5">D13-1</strain>
    </source>
</reference>
<dbReference type="InterPro" id="IPR023430">
    <property type="entry name" value="Pept_HybD-like_dom_sf"/>
</dbReference>
<dbReference type="RefSeq" id="WP_255853660.1">
    <property type="nucleotide sequence ID" value="NZ_CP073347.1"/>
</dbReference>
<dbReference type="Gene3D" id="3.40.50.1450">
    <property type="entry name" value="HybD-like"/>
    <property type="match status" value="1"/>
</dbReference>
<keyword evidence="3" id="KW-0064">Aspartyl protease</keyword>